<keyword evidence="4" id="KW-0862">Zinc</keyword>
<evidence type="ECO:0000259" key="7">
    <source>
        <dbReference type="PROSITE" id="PS50157"/>
    </source>
</evidence>
<dbReference type="PANTHER" id="PTHR24403">
    <property type="entry name" value="ZINC FINGER PROTEIN"/>
    <property type="match status" value="1"/>
</dbReference>
<evidence type="ECO:0000256" key="1">
    <source>
        <dbReference type="ARBA" id="ARBA00022723"/>
    </source>
</evidence>
<name>A0A6J1N8Z6_BICAN</name>
<sequence length="585" mass="68980">MAEEEVKADNLDVESSDEDDSNIVQSEEQDADMMSMFASVWVKVEVEEDEASELAKSVKKSKNKNKKKNKRKRSDKILNCPQCDYTTSYKNCLEAHVAGHSDSKPYSCDQCPYTTKYSTALQRHITIKHTAREPRTLTDEEKKTMPLHKCSECEYTSYFKWNLNAHKRKHKLEKQFKCKYCDYATAYRHNFLKHNKVHNEGVFYKCDKCPFVTKFEGHIMRHLSKIHNEVTEKANKCDMCDFSTLVRWRLNVHKQRSKQDHPIKCMHCDFETIYMCESKKHRVTHYSQIYGNGYLNSKPDDQSQIDVQEKSDHITKEMLEPQKREANQYTLDPNCLDWNSIQVLESDDKEKPFLCHMCKYTSKFKAAVQRHFQRQHTGSQNRPYKCVNCDFSTKTKDQIALHNKRSLSDILLFCGVCNFTSKYKCQFVMHQKCHYAYKCTICPYSCRHKYELQKHFTTMHLGNGLKCSYCDYRAARKESLLCHETVHTGHKPFKCAHCPYRSVRKCLLDYHLKRYHSDIKQDITIVSEDKIESLKVPLPKLISDNIDPKLLGSSIEEIKEKIGWKEPYDMEEMKEKFEYTNDMAE</sequence>
<keyword evidence="3 5" id="KW-0863">Zinc-finger</keyword>
<feature type="domain" description="C2H2-type" evidence="7">
    <location>
        <begin position="465"/>
        <end position="492"/>
    </location>
</feature>
<dbReference type="KEGG" id="bany:112049637"/>
<reference evidence="9 10" key="1">
    <citation type="submission" date="2025-05" db="UniProtKB">
        <authorList>
            <consortium name="RefSeq"/>
        </authorList>
    </citation>
    <scope>IDENTIFICATION</scope>
</reference>
<feature type="region of interest" description="Disordered" evidence="6">
    <location>
        <begin position="52"/>
        <end position="73"/>
    </location>
</feature>
<dbReference type="PANTHER" id="PTHR24403:SF67">
    <property type="entry name" value="FI01116P-RELATED"/>
    <property type="match status" value="1"/>
</dbReference>
<protein>
    <submittedName>
        <fullName evidence="9 10">Zinc finger protein 808</fullName>
    </submittedName>
</protein>
<proteinExistence type="predicted"/>
<evidence type="ECO:0000313" key="11">
    <source>
        <dbReference type="RefSeq" id="XP_052738987.1"/>
    </source>
</evidence>
<dbReference type="PROSITE" id="PS50157">
    <property type="entry name" value="ZINC_FINGER_C2H2_2"/>
    <property type="match status" value="5"/>
</dbReference>
<dbReference type="Proteomes" id="UP001652582">
    <property type="component" value="Chromosome 8"/>
</dbReference>
<dbReference type="GO" id="GO:0045944">
    <property type="term" value="P:positive regulation of transcription by RNA polymerase II"/>
    <property type="evidence" value="ECO:0007669"/>
    <property type="project" value="TreeGrafter"/>
</dbReference>
<evidence type="ECO:0000256" key="3">
    <source>
        <dbReference type="ARBA" id="ARBA00022771"/>
    </source>
</evidence>
<evidence type="ECO:0000256" key="6">
    <source>
        <dbReference type="SAM" id="MobiDB-lite"/>
    </source>
</evidence>
<evidence type="ECO:0000313" key="9">
    <source>
        <dbReference type="RefSeq" id="XP_023943374.2"/>
    </source>
</evidence>
<accession>A0A6J1N8Z6</accession>
<dbReference type="InterPro" id="IPR013087">
    <property type="entry name" value="Znf_C2H2_type"/>
</dbReference>
<evidence type="ECO:0000256" key="5">
    <source>
        <dbReference type="PROSITE-ProRule" id="PRU00042"/>
    </source>
</evidence>
<dbReference type="SUPFAM" id="SSF57667">
    <property type="entry name" value="beta-beta-alpha zinc fingers"/>
    <property type="match status" value="4"/>
</dbReference>
<dbReference type="RefSeq" id="XP_052738987.1">
    <property type="nucleotide sequence ID" value="XM_052883027.1"/>
</dbReference>
<keyword evidence="8" id="KW-1185">Reference proteome</keyword>
<evidence type="ECO:0000313" key="8">
    <source>
        <dbReference type="Proteomes" id="UP001652582"/>
    </source>
</evidence>
<dbReference type="SMART" id="SM00355">
    <property type="entry name" value="ZnF_C2H2"/>
    <property type="match status" value="13"/>
</dbReference>
<feature type="domain" description="C2H2-type" evidence="7">
    <location>
        <begin position="148"/>
        <end position="175"/>
    </location>
</feature>
<feature type="domain" description="C2H2-type" evidence="7">
    <location>
        <begin position="176"/>
        <end position="198"/>
    </location>
</feature>
<feature type="domain" description="C2H2-type" evidence="7">
    <location>
        <begin position="78"/>
        <end position="105"/>
    </location>
</feature>
<dbReference type="InterPro" id="IPR036236">
    <property type="entry name" value="Znf_C2H2_sf"/>
</dbReference>
<dbReference type="Gene3D" id="3.30.160.60">
    <property type="entry name" value="Classic Zinc Finger"/>
    <property type="match status" value="5"/>
</dbReference>
<dbReference type="GeneID" id="112049637"/>
<keyword evidence="1" id="KW-0479">Metal-binding</keyword>
<dbReference type="InterPro" id="IPR050688">
    <property type="entry name" value="Zinc_finger/UBP_domain"/>
</dbReference>
<feature type="domain" description="C2H2-type" evidence="7">
    <location>
        <begin position="106"/>
        <end position="134"/>
    </location>
</feature>
<evidence type="ECO:0000256" key="4">
    <source>
        <dbReference type="ARBA" id="ARBA00022833"/>
    </source>
</evidence>
<evidence type="ECO:0000313" key="10">
    <source>
        <dbReference type="RefSeq" id="XP_052738986.1"/>
    </source>
</evidence>
<evidence type="ECO:0000256" key="2">
    <source>
        <dbReference type="ARBA" id="ARBA00022737"/>
    </source>
</evidence>
<gene>
    <name evidence="9 10 11" type="primary">LOC112049637</name>
</gene>
<dbReference type="RefSeq" id="XP_052738986.1">
    <property type="nucleotide sequence ID" value="XM_052883026.1"/>
</dbReference>
<organism evidence="8 9">
    <name type="scientific">Bicyclus anynana</name>
    <name type="common">Squinting bush brown butterfly</name>
    <dbReference type="NCBI Taxonomy" id="110368"/>
    <lineage>
        <taxon>Eukaryota</taxon>
        <taxon>Metazoa</taxon>
        <taxon>Ecdysozoa</taxon>
        <taxon>Arthropoda</taxon>
        <taxon>Hexapoda</taxon>
        <taxon>Insecta</taxon>
        <taxon>Pterygota</taxon>
        <taxon>Neoptera</taxon>
        <taxon>Endopterygota</taxon>
        <taxon>Lepidoptera</taxon>
        <taxon>Glossata</taxon>
        <taxon>Ditrysia</taxon>
        <taxon>Papilionoidea</taxon>
        <taxon>Nymphalidae</taxon>
        <taxon>Satyrinae</taxon>
        <taxon>Satyrini</taxon>
        <taxon>Mycalesina</taxon>
        <taxon>Bicyclus</taxon>
    </lineage>
</organism>
<dbReference type="PROSITE" id="PS00028">
    <property type="entry name" value="ZINC_FINGER_C2H2_1"/>
    <property type="match status" value="1"/>
</dbReference>
<dbReference type="AlphaFoldDB" id="A0A6J1N8Z6"/>
<dbReference type="RefSeq" id="XP_023943374.2">
    <property type="nucleotide sequence ID" value="XM_024087606.2"/>
</dbReference>
<feature type="compositionally biased region" description="Basic and acidic residues" evidence="6">
    <location>
        <begin position="1"/>
        <end position="10"/>
    </location>
</feature>
<keyword evidence="2" id="KW-0677">Repeat</keyword>
<feature type="compositionally biased region" description="Basic residues" evidence="6">
    <location>
        <begin position="57"/>
        <end position="73"/>
    </location>
</feature>
<feature type="compositionally biased region" description="Acidic residues" evidence="6">
    <location>
        <begin position="11"/>
        <end position="23"/>
    </location>
</feature>
<dbReference type="GO" id="GO:0005634">
    <property type="term" value="C:nucleus"/>
    <property type="evidence" value="ECO:0007669"/>
    <property type="project" value="TreeGrafter"/>
</dbReference>
<feature type="region of interest" description="Disordered" evidence="6">
    <location>
        <begin position="1"/>
        <end position="23"/>
    </location>
</feature>
<dbReference type="GO" id="GO:0008270">
    <property type="term" value="F:zinc ion binding"/>
    <property type="evidence" value="ECO:0007669"/>
    <property type="project" value="UniProtKB-KW"/>
</dbReference>
<dbReference type="OrthoDB" id="3561125at2759"/>